<reference evidence="2 3" key="1">
    <citation type="submission" date="2024-02" db="EMBL/GenBank/DDBJ databases">
        <title>Genome and pathogenicity analysis of Helicobacter mastomyrinus isolated from mice.</title>
        <authorList>
            <person name="Zhu L."/>
        </authorList>
    </citation>
    <scope>NUCLEOTIDE SEQUENCE [LARGE SCALE GENOMIC DNA]</scope>
    <source>
        <strain evidence="2 3">Hm-17</strain>
    </source>
</reference>
<dbReference type="RefSeq" id="WP_295701967.1">
    <property type="nucleotide sequence ID" value="NZ_CP145316.1"/>
</dbReference>
<protein>
    <submittedName>
        <fullName evidence="2">FdtA/QdtA family cupin domain-containing protein</fullName>
    </submittedName>
</protein>
<dbReference type="CDD" id="cd20292">
    <property type="entry name" value="cupin_QdtA-like"/>
    <property type="match status" value="1"/>
</dbReference>
<evidence type="ECO:0000259" key="1">
    <source>
        <dbReference type="Pfam" id="PF05523"/>
    </source>
</evidence>
<dbReference type="InterPro" id="IPR011051">
    <property type="entry name" value="RmlC_Cupin_sf"/>
</dbReference>
<accession>A0ABZ3F413</accession>
<dbReference type="Proteomes" id="UP001434737">
    <property type="component" value="Chromosome"/>
</dbReference>
<dbReference type="InterPro" id="IPR008894">
    <property type="entry name" value="QdtA_cupin_dom"/>
</dbReference>
<evidence type="ECO:0000313" key="3">
    <source>
        <dbReference type="Proteomes" id="UP001434737"/>
    </source>
</evidence>
<keyword evidence="3" id="KW-1185">Reference proteome</keyword>
<dbReference type="EMBL" id="CP145316">
    <property type="protein sequence ID" value="XAM17921.1"/>
    <property type="molecule type" value="Genomic_DNA"/>
</dbReference>
<dbReference type="InterPro" id="IPR014710">
    <property type="entry name" value="RmlC-like_jellyroll"/>
</dbReference>
<evidence type="ECO:0000313" key="2">
    <source>
        <dbReference type="EMBL" id="XAM17921.1"/>
    </source>
</evidence>
<dbReference type="Pfam" id="PF05523">
    <property type="entry name" value="FdtA"/>
    <property type="match status" value="1"/>
</dbReference>
<dbReference type="Gene3D" id="2.60.120.10">
    <property type="entry name" value="Jelly Rolls"/>
    <property type="match status" value="1"/>
</dbReference>
<proteinExistence type="predicted"/>
<organism evidence="2 3">
    <name type="scientific">Helicobacter mastomyrinus</name>
    <dbReference type="NCBI Taxonomy" id="287948"/>
    <lineage>
        <taxon>Bacteria</taxon>
        <taxon>Pseudomonadati</taxon>
        <taxon>Campylobacterota</taxon>
        <taxon>Epsilonproteobacteria</taxon>
        <taxon>Campylobacterales</taxon>
        <taxon>Helicobacteraceae</taxon>
        <taxon>Helicobacter</taxon>
    </lineage>
</organism>
<gene>
    <name evidence="2" type="ORF">V3I05_09570</name>
</gene>
<feature type="domain" description="Sugar 3,4-ketoisomerase QdtA cupin" evidence="1">
    <location>
        <begin position="2"/>
        <end position="127"/>
    </location>
</feature>
<dbReference type="SUPFAM" id="SSF51182">
    <property type="entry name" value="RmlC-like cupins"/>
    <property type="match status" value="1"/>
</dbReference>
<sequence length="133" mass="15570">MYQLIDFSFFNDKDSVLVALQNNVNCPFEIKRVFYIFGVPSGGSRGEHANRISQFLFIALCGSCTIEVDNGRKQERFILDNPRQGLFLGAMMWKKMYDFSKDCVLLVLSDSYYDKDEYIYEYERFCGIAKMRD</sequence>
<name>A0ABZ3F413_9HELI</name>